<dbReference type="Gene3D" id="3.30.720.110">
    <property type="match status" value="1"/>
</dbReference>
<name>A0A261SAW1_9BORD</name>
<dbReference type="PANTHER" id="PTHR34109">
    <property type="entry name" value="BNAUNNG04460D PROTEIN-RELATED"/>
    <property type="match status" value="1"/>
</dbReference>
<dbReference type="InterPro" id="IPR004360">
    <property type="entry name" value="Glyas_Fos-R_dOase_dom"/>
</dbReference>
<accession>A0A261SAW1</accession>
<dbReference type="AlphaFoldDB" id="A0A261SAW1"/>
<dbReference type="Proteomes" id="UP000216020">
    <property type="component" value="Unassembled WGS sequence"/>
</dbReference>
<dbReference type="InterPro" id="IPR029068">
    <property type="entry name" value="Glyas_Bleomycin-R_OHBP_Dase"/>
</dbReference>
<dbReference type="PROSITE" id="PS51819">
    <property type="entry name" value="VOC"/>
    <property type="match status" value="1"/>
</dbReference>
<dbReference type="RefSeq" id="WP_094853529.1">
    <property type="nucleotide sequence ID" value="NZ_NEVM01000002.1"/>
</dbReference>
<dbReference type="CDD" id="cd07246">
    <property type="entry name" value="VOC_like"/>
    <property type="match status" value="1"/>
</dbReference>
<dbReference type="Pfam" id="PF00903">
    <property type="entry name" value="Glyoxalase"/>
    <property type="match status" value="1"/>
</dbReference>
<dbReference type="SUPFAM" id="SSF54593">
    <property type="entry name" value="Glyoxalase/Bleomycin resistance protein/Dihydroxybiphenyl dioxygenase"/>
    <property type="match status" value="1"/>
</dbReference>
<sequence length="161" mass="17733">MNTTVKPIPPDTHTVTPHLVCRDAAGAIDFYKKAFDAAELTRLPGPDGKLMHAMLRIGDSKVMLADEMPSCGSFSPVALKGTPITLHLYVADVDAAYARAIEAGGKAIMPPADMFWGDRYGVLEDPYGHRWSMATHTRDMTPEQMDKEMKEMMANWKPPGQ</sequence>
<evidence type="ECO:0000313" key="3">
    <source>
        <dbReference type="Proteomes" id="UP000216020"/>
    </source>
</evidence>
<protein>
    <submittedName>
        <fullName evidence="2">Glyoxalase</fullName>
    </submittedName>
</protein>
<dbReference type="InterPro" id="IPR037523">
    <property type="entry name" value="VOC_core"/>
</dbReference>
<dbReference type="Gene3D" id="3.30.720.120">
    <property type="match status" value="1"/>
</dbReference>
<reference evidence="3" key="1">
    <citation type="submission" date="2017-05" db="EMBL/GenBank/DDBJ databases">
        <title>Complete and WGS of Bordetella genogroups.</title>
        <authorList>
            <person name="Spilker T."/>
            <person name="Lipuma J."/>
        </authorList>
    </citation>
    <scope>NUCLEOTIDE SEQUENCE [LARGE SCALE GENOMIC DNA]</scope>
    <source>
        <strain evidence="3">AU16122</strain>
    </source>
</reference>
<feature type="domain" description="VOC" evidence="1">
    <location>
        <begin position="10"/>
        <end position="136"/>
    </location>
</feature>
<dbReference type="PANTHER" id="PTHR34109:SF1">
    <property type="entry name" value="VOC DOMAIN-CONTAINING PROTEIN"/>
    <property type="match status" value="1"/>
</dbReference>
<proteinExistence type="predicted"/>
<comment type="caution">
    <text evidence="2">The sequence shown here is derived from an EMBL/GenBank/DDBJ whole genome shotgun (WGS) entry which is preliminary data.</text>
</comment>
<gene>
    <name evidence="2" type="ORF">CAL29_13635</name>
</gene>
<dbReference type="OrthoDB" id="9795306at2"/>
<dbReference type="EMBL" id="NEVM01000002">
    <property type="protein sequence ID" value="OZI34538.1"/>
    <property type="molecule type" value="Genomic_DNA"/>
</dbReference>
<keyword evidence="3" id="KW-1185">Reference proteome</keyword>
<evidence type="ECO:0000259" key="1">
    <source>
        <dbReference type="PROSITE" id="PS51819"/>
    </source>
</evidence>
<organism evidence="2 3">
    <name type="scientific">Bordetella genomosp. 10</name>
    <dbReference type="NCBI Taxonomy" id="1416804"/>
    <lineage>
        <taxon>Bacteria</taxon>
        <taxon>Pseudomonadati</taxon>
        <taxon>Pseudomonadota</taxon>
        <taxon>Betaproteobacteria</taxon>
        <taxon>Burkholderiales</taxon>
        <taxon>Alcaligenaceae</taxon>
        <taxon>Bordetella</taxon>
    </lineage>
</organism>
<evidence type="ECO:0000313" key="2">
    <source>
        <dbReference type="EMBL" id="OZI34538.1"/>
    </source>
</evidence>